<reference evidence="2" key="1">
    <citation type="submission" date="2012-09" db="EMBL/GenBank/DDBJ databases">
        <authorList>
            <person name="Martin A.A."/>
        </authorList>
    </citation>
    <scope>NUCLEOTIDE SEQUENCE</scope>
</reference>
<feature type="region of interest" description="Disordered" evidence="1">
    <location>
        <begin position="63"/>
        <end position="98"/>
    </location>
</feature>
<dbReference type="Proteomes" id="UP000035642">
    <property type="component" value="Unassembled WGS sequence"/>
</dbReference>
<sequence>MCKPGTVLKFMQPSEKFDFQLERRIKLTVSKGHPSLCERCSAKGSSIQLADSVFAHVTPVIAKSSSSSPSVECTRPHPQQENAESESSENPKNEVSAA</sequence>
<name>A0A0K0D511_ANGCA</name>
<reference evidence="3" key="2">
    <citation type="submission" date="2017-02" db="UniProtKB">
        <authorList>
            <consortium name="WormBaseParasite"/>
        </authorList>
    </citation>
    <scope>IDENTIFICATION</scope>
</reference>
<proteinExistence type="predicted"/>
<protein>
    <submittedName>
        <fullName evidence="3">MSP domain-containing protein</fullName>
    </submittedName>
</protein>
<organism evidence="2 3">
    <name type="scientific">Angiostrongylus cantonensis</name>
    <name type="common">Rat lungworm</name>
    <dbReference type="NCBI Taxonomy" id="6313"/>
    <lineage>
        <taxon>Eukaryota</taxon>
        <taxon>Metazoa</taxon>
        <taxon>Ecdysozoa</taxon>
        <taxon>Nematoda</taxon>
        <taxon>Chromadorea</taxon>
        <taxon>Rhabditida</taxon>
        <taxon>Rhabditina</taxon>
        <taxon>Rhabditomorpha</taxon>
        <taxon>Strongyloidea</taxon>
        <taxon>Metastrongylidae</taxon>
        <taxon>Angiostrongylus</taxon>
    </lineage>
</organism>
<dbReference type="WBParaSite" id="ACAC_0000515601-mRNA-1">
    <property type="protein sequence ID" value="ACAC_0000515601-mRNA-1"/>
    <property type="gene ID" value="ACAC_0000515601"/>
</dbReference>
<accession>A0A0K0D511</accession>
<evidence type="ECO:0000256" key="1">
    <source>
        <dbReference type="SAM" id="MobiDB-lite"/>
    </source>
</evidence>
<evidence type="ECO:0000313" key="3">
    <source>
        <dbReference type="WBParaSite" id="ACAC_0000515601-mRNA-1"/>
    </source>
</evidence>
<feature type="compositionally biased region" description="Low complexity" evidence="1">
    <location>
        <begin position="88"/>
        <end position="98"/>
    </location>
</feature>
<keyword evidence="2" id="KW-1185">Reference proteome</keyword>
<evidence type="ECO:0000313" key="2">
    <source>
        <dbReference type="Proteomes" id="UP000035642"/>
    </source>
</evidence>
<dbReference type="AlphaFoldDB" id="A0A0K0D511"/>